<dbReference type="RefSeq" id="WP_218139838.1">
    <property type="nucleotide sequence ID" value="NZ_FOCI01000006.1"/>
</dbReference>
<gene>
    <name evidence="4" type="ORF">SAMN04488003_10672</name>
</gene>
<dbReference type="PRINTS" id="PR00313">
    <property type="entry name" value="CABNDNGRPT"/>
</dbReference>
<name>A0A1H8C5U5_9RHOB</name>
<dbReference type="Proteomes" id="UP000199585">
    <property type="component" value="Unassembled WGS sequence"/>
</dbReference>
<sequence length="225" mass="22137">MDEGAEPDVLYGLAGNDWIEGCSGKDSIADGAGNDTRSGGIGNDSNGGGLGDDTLNGGDGGDWLFGGGGSNQLDGDADADTLGGADGIDRLSVGDGDDSIADGAGDDTLAGRVGGAGGDMLTTGRGFDQVLPDRANGSDPVTDFDIGAALANGSFNGQLVINALRNGTGNPVTIADVVVTADGNGWAVLTCPEGESVTRSDVPARPMPTGPQLSGPVSRALRTAR</sequence>
<dbReference type="Pfam" id="PF00353">
    <property type="entry name" value="HemolysinCabind"/>
    <property type="match status" value="4"/>
</dbReference>
<proteinExistence type="predicted"/>
<dbReference type="STRING" id="245187.SAMN04488003_10672"/>
<dbReference type="PANTHER" id="PTHR38340">
    <property type="entry name" value="S-LAYER PROTEIN"/>
    <property type="match status" value="1"/>
</dbReference>
<evidence type="ECO:0008006" key="6">
    <source>
        <dbReference type="Google" id="ProtNLM"/>
    </source>
</evidence>
<keyword evidence="5" id="KW-1185">Reference proteome</keyword>
<dbReference type="GO" id="GO:0005509">
    <property type="term" value="F:calcium ion binding"/>
    <property type="evidence" value="ECO:0007669"/>
    <property type="project" value="InterPro"/>
</dbReference>
<dbReference type="AlphaFoldDB" id="A0A1H8C5U5"/>
<evidence type="ECO:0000313" key="4">
    <source>
        <dbReference type="EMBL" id="SEM90445.1"/>
    </source>
</evidence>
<dbReference type="EMBL" id="FOCI01000006">
    <property type="protein sequence ID" value="SEM90445.1"/>
    <property type="molecule type" value="Genomic_DNA"/>
</dbReference>
<evidence type="ECO:0000313" key="5">
    <source>
        <dbReference type="Proteomes" id="UP000199585"/>
    </source>
</evidence>
<dbReference type="Gene3D" id="2.150.10.10">
    <property type="entry name" value="Serralysin-like metalloprotease, C-terminal"/>
    <property type="match status" value="2"/>
</dbReference>
<keyword evidence="2" id="KW-0964">Secreted</keyword>
<dbReference type="InterPro" id="IPR011049">
    <property type="entry name" value="Serralysin-like_metalloprot_C"/>
</dbReference>
<feature type="region of interest" description="Disordered" evidence="3">
    <location>
        <begin position="196"/>
        <end position="225"/>
    </location>
</feature>
<reference evidence="4 5" key="1">
    <citation type="submission" date="2016-10" db="EMBL/GenBank/DDBJ databases">
        <authorList>
            <person name="de Groot N.N."/>
        </authorList>
    </citation>
    <scope>NUCLEOTIDE SEQUENCE [LARGE SCALE GENOMIC DNA]</scope>
    <source>
        <strain evidence="4 5">DSM 16213</strain>
    </source>
</reference>
<feature type="compositionally biased region" description="Gly residues" evidence="3">
    <location>
        <begin position="39"/>
        <end position="70"/>
    </location>
</feature>
<feature type="region of interest" description="Disordered" evidence="3">
    <location>
        <begin position="29"/>
        <end position="81"/>
    </location>
</feature>
<dbReference type="InterPro" id="IPR001343">
    <property type="entry name" value="Hemolysn_Ca-bd"/>
</dbReference>
<dbReference type="InterPro" id="IPR050557">
    <property type="entry name" value="RTX_toxin/Mannuronan_C5-epim"/>
</dbReference>
<protein>
    <recommendedName>
        <fullName evidence="6">Hemolysin-type calcium-binding repeat-containing protein</fullName>
    </recommendedName>
</protein>
<evidence type="ECO:0000256" key="2">
    <source>
        <dbReference type="ARBA" id="ARBA00022525"/>
    </source>
</evidence>
<dbReference type="SUPFAM" id="SSF51120">
    <property type="entry name" value="beta-Roll"/>
    <property type="match status" value="1"/>
</dbReference>
<comment type="subcellular location">
    <subcellularLocation>
        <location evidence="1">Secreted</location>
    </subcellularLocation>
</comment>
<dbReference type="GO" id="GO:0005576">
    <property type="term" value="C:extracellular region"/>
    <property type="evidence" value="ECO:0007669"/>
    <property type="project" value="UniProtKB-SubCell"/>
</dbReference>
<evidence type="ECO:0000256" key="3">
    <source>
        <dbReference type="SAM" id="MobiDB-lite"/>
    </source>
</evidence>
<organism evidence="4 5">
    <name type="scientific">Loktanella fryxellensis</name>
    <dbReference type="NCBI Taxonomy" id="245187"/>
    <lineage>
        <taxon>Bacteria</taxon>
        <taxon>Pseudomonadati</taxon>
        <taxon>Pseudomonadota</taxon>
        <taxon>Alphaproteobacteria</taxon>
        <taxon>Rhodobacterales</taxon>
        <taxon>Roseobacteraceae</taxon>
        <taxon>Loktanella</taxon>
    </lineage>
</organism>
<dbReference type="PANTHER" id="PTHR38340:SF1">
    <property type="entry name" value="S-LAYER PROTEIN"/>
    <property type="match status" value="1"/>
</dbReference>
<evidence type="ECO:0000256" key="1">
    <source>
        <dbReference type="ARBA" id="ARBA00004613"/>
    </source>
</evidence>
<accession>A0A1H8C5U5</accession>